<accession>A0A5N6UTY2</accession>
<sequence length="60" mass="6819">MYNKILPKKNPQTPNQPETNTTPSHHIPTTIRNSQNVTPQSHLTPAHQNRTQPQNIQMAP</sequence>
<name>A0A5N6UTY2_ASPTM</name>
<evidence type="ECO:0000256" key="1">
    <source>
        <dbReference type="SAM" id="MobiDB-lite"/>
    </source>
</evidence>
<evidence type="ECO:0000313" key="3">
    <source>
        <dbReference type="Proteomes" id="UP000326950"/>
    </source>
</evidence>
<feature type="compositionally biased region" description="Low complexity" evidence="1">
    <location>
        <begin position="10"/>
        <end position="23"/>
    </location>
</feature>
<protein>
    <submittedName>
        <fullName evidence="2">Uncharacterized protein</fullName>
    </submittedName>
</protein>
<proteinExistence type="predicted"/>
<gene>
    <name evidence="2" type="ORF">BDV40DRAFT_265961</name>
</gene>
<reference evidence="2 3" key="1">
    <citation type="submission" date="2019-04" db="EMBL/GenBank/DDBJ databases">
        <title>Friends and foes A comparative genomics study of 23 Aspergillus species from section Flavi.</title>
        <authorList>
            <consortium name="DOE Joint Genome Institute"/>
            <person name="Kjaerbolling I."/>
            <person name="Vesth T."/>
            <person name="Frisvad J.C."/>
            <person name="Nybo J.L."/>
            <person name="Theobald S."/>
            <person name="Kildgaard S."/>
            <person name="Isbrandt T."/>
            <person name="Kuo A."/>
            <person name="Sato A."/>
            <person name="Lyhne E.K."/>
            <person name="Kogle M.E."/>
            <person name="Wiebenga A."/>
            <person name="Kun R.S."/>
            <person name="Lubbers R.J."/>
            <person name="Makela M.R."/>
            <person name="Barry K."/>
            <person name="Chovatia M."/>
            <person name="Clum A."/>
            <person name="Daum C."/>
            <person name="Haridas S."/>
            <person name="He G."/>
            <person name="LaButti K."/>
            <person name="Lipzen A."/>
            <person name="Mondo S."/>
            <person name="Riley R."/>
            <person name="Salamov A."/>
            <person name="Simmons B.A."/>
            <person name="Magnuson J.K."/>
            <person name="Henrissat B."/>
            <person name="Mortensen U.H."/>
            <person name="Larsen T.O."/>
            <person name="Devries R.P."/>
            <person name="Grigoriev I.V."/>
            <person name="Machida M."/>
            <person name="Baker S.E."/>
            <person name="Andersen M.R."/>
        </authorList>
    </citation>
    <scope>NUCLEOTIDE SEQUENCE [LARGE SCALE GENOMIC DNA]</scope>
    <source>
        <strain evidence="2 3">CBS 117626</strain>
    </source>
</reference>
<dbReference type="AlphaFoldDB" id="A0A5N6UTY2"/>
<feature type="compositionally biased region" description="Polar residues" evidence="1">
    <location>
        <begin position="30"/>
        <end position="60"/>
    </location>
</feature>
<feature type="region of interest" description="Disordered" evidence="1">
    <location>
        <begin position="1"/>
        <end position="60"/>
    </location>
</feature>
<organism evidence="2 3">
    <name type="scientific">Aspergillus tamarii</name>
    <dbReference type="NCBI Taxonomy" id="41984"/>
    <lineage>
        <taxon>Eukaryota</taxon>
        <taxon>Fungi</taxon>
        <taxon>Dikarya</taxon>
        <taxon>Ascomycota</taxon>
        <taxon>Pezizomycotina</taxon>
        <taxon>Eurotiomycetes</taxon>
        <taxon>Eurotiomycetidae</taxon>
        <taxon>Eurotiales</taxon>
        <taxon>Aspergillaceae</taxon>
        <taxon>Aspergillus</taxon>
        <taxon>Aspergillus subgen. Circumdati</taxon>
    </lineage>
</organism>
<keyword evidence="3" id="KW-1185">Reference proteome</keyword>
<dbReference type="Proteomes" id="UP000326950">
    <property type="component" value="Unassembled WGS sequence"/>
</dbReference>
<evidence type="ECO:0000313" key="2">
    <source>
        <dbReference type="EMBL" id="KAE8162097.1"/>
    </source>
</evidence>
<dbReference type="EMBL" id="ML738633">
    <property type="protein sequence ID" value="KAE8162097.1"/>
    <property type="molecule type" value="Genomic_DNA"/>
</dbReference>